<dbReference type="PIRSF" id="PIRSF036599">
    <property type="entry name" value="AtpPhos"/>
    <property type="match status" value="1"/>
</dbReference>
<dbReference type="InterPro" id="IPR011009">
    <property type="entry name" value="Kinase-like_dom_sf"/>
</dbReference>
<evidence type="ECO:0000256" key="3">
    <source>
        <dbReference type="ARBA" id="ARBA00019010"/>
    </source>
</evidence>
<sequence length="498" mass="54787">MSEMAMRMVLPDEAATVRLAEDIAIKLRVGDVVALHGDLGAGKTTFARALIRAVAGDPALEVPSPTFTIVQTYAARLPIAHFDLYRLGSADELEEIGFDEAVSESVVLVEWPERAEGRLPADRLDIVLDLYEDGRVASLSGGGDWAKRLDRTEALRRFLDRVGWLDSERRHLQGDASSRTYERIRAPDGPSAILMDAPEQNPGWVVRDGRSYDAVAHRATSIRPFVAVGEALRAIGLAAPAILAADLPAGMLLLEDLGSVGLLDDGAPIFERYALATEVLAHIHAAPRPDRLPLPDGDIHRVPPFDRDAVAVEVELMPRWYAPLVDRPLPPEAEAAFDHVWTELFSVFDSAEKSWLLRDFHSPNLLWLEGRNGLQRMGILDYQDAMIGPSAYDVASLGQDVRVDIDPGFESALKAHYVATRLANGPFDAVGFAGAYAISGAQRATKIMGGFARLASSAGKPQYLRHIPRIKGYLRRCLEHPVLSELRLWYEKYLPLED</sequence>
<dbReference type="Gene3D" id="3.40.50.300">
    <property type="entry name" value="P-loop containing nucleotide triphosphate hydrolases"/>
    <property type="match status" value="1"/>
</dbReference>
<dbReference type="SUPFAM" id="SSF56112">
    <property type="entry name" value="Protein kinase-like (PK-like)"/>
    <property type="match status" value="1"/>
</dbReference>
<comment type="caution">
    <text evidence="12">The sequence shown here is derived from an EMBL/GenBank/DDBJ whole genome shotgun (WGS) entry which is preliminary data.</text>
</comment>
<dbReference type="InterPro" id="IPR027417">
    <property type="entry name" value="P-loop_NTPase"/>
</dbReference>
<evidence type="ECO:0000256" key="4">
    <source>
        <dbReference type="ARBA" id="ARBA00022490"/>
    </source>
</evidence>
<name>A0ABU0H5B6_9HYPH</name>
<evidence type="ECO:0000256" key="7">
    <source>
        <dbReference type="ARBA" id="ARBA00022741"/>
    </source>
</evidence>
<keyword evidence="4" id="KW-0963">Cytoplasm</keyword>
<keyword evidence="9" id="KW-0460">Magnesium</keyword>
<dbReference type="SUPFAM" id="SSF52540">
    <property type="entry name" value="P-loop containing nucleoside triphosphate hydrolases"/>
    <property type="match status" value="1"/>
</dbReference>
<evidence type="ECO:0000256" key="6">
    <source>
        <dbReference type="ARBA" id="ARBA00022723"/>
    </source>
</evidence>
<keyword evidence="5" id="KW-0819">tRNA processing</keyword>
<dbReference type="EMBL" id="JAUSVO010000002">
    <property type="protein sequence ID" value="MDQ0437510.1"/>
    <property type="molecule type" value="Genomic_DNA"/>
</dbReference>
<dbReference type="Gene3D" id="3.30.200.20">
    <property type="entry name" value="Phosphorylase Kinase, domain 1"/>
    <property type="match status" value="1"/>
</dbReference>
<dbReference type="PANTHER" id="PTHR33540:SF2">
    <property type="entry name" value="TRNA THREONYLCARBAMOYLADENOSINE BIOSYNTHESIS PROTEIN TSAE"/>
    <property type="match status" value="1"/>
</dbReference>
<evidence type="ECO:0000256" key="5">
    <source>
        <dbReference type="ARBA" id="ARBA00022694"/>
    </source>
</evidence>
<evidence type="ECO:0000313" key="13">
    <source>
        <dbReference type="Proteomes" id="UP001241603"/>
    </source>
</evidence>
<dbReference type="InterPro" id="IPR002575">
    <property type="entry name" value="Aminoglycoside_PTrfase"/>
</dbReference>
<dbReference type="InterPro" id="IPR012180">
    <property type="entry name" value="Bifunc_ATPase/PTrfase"/>
</dbReference>
<organism evidence="12 13">
    <name type="scientific">Kaistia dalseonensis</name>
    <dbReference type="NCBI Taxonomy" id="410840"/>
    <lineage>
        <taxon>Bacteria</taxon>
        <taxon>Pseudomonadati</taxon>
        <taxon>Pseudomonadota</taxon>
        <taxon>Alphaproteobacteria</taxon>
        <taxon>Hyphomicrobiales</taxon>
        <taxon>Kaistiaceae</taxon>
        <taxon>Kaistia</taxon>
    </lineage>
</organism>
<keyword evidence="13" id="KW-1185">Reference proteome</keyword>
<dbReference type="Gene3D" id="3.90.1200.10">
    <property type="match status" value="1"/>
</dbReference>
<keyword evidence="7" id="KW-0547">Nucleotide-binding</keyword>
<keyword evidence="6" id="KW-0479">Metal-binding</keyword>
<proteinExistence type="inferred from homology"/>
<dbReference type="GO" id="GO:0016740">
    <property type="term" value="F:transferase activity"/>
    <property type="evidence" value="ECO:0007669"/>
    <property type="project" value="UniProtKB-KW"/>
</dbReference>
<evidence type="ECO:0000256" key="10">
    <source>
        <dbReference type="ARBA" id="ARBA00032441"/>
    </source>
</evidence>
<dbReference type="PANTHER" id="PTHR33540">
    <property type="entry name" value="TRNA THREONYLCARBAMOYLADENOSINE BIOSYNTHESIS PROTEIN TSAE"/>
    <property type="match status" value="1"/>
</dbReference>
<comment type="subcellular location">
    <subcellularLocation>
        <location evidence="1">Cytoplasm</location>
    </subcellularLocation>
</comment>
<dbReference type="RefSeq" id="WP_266348424.1">
    <property type="nucleotide sequence ID" value="NZ_JAPKNG010000002.1"/>
</dbReference>
<dbReference type="InterPro" id="IPR003442">
    <property type="entry name" value="T6A_TsaE"/>
</dbReference>
<evidence type="ECO:0000313" key="12">
    <source>
        <dbReference type="EMBL" id="MDQ0437510.1"/>
    </source>
</evidence>
<dbReference type="NCBIfam" id="TIGR00150">
    <property type="entry name" value="T6A_YjeE"/>
    <property type="match status" value="1"/>
</dbReference>
<evidence type="ECO:0000256" key="1">
    <source>
        <dbReference type="ARBA" id="ARBA00004496"/>
    </source>
</evidence>
<dbReference type="Pfam" id="PF01636">
    <property type="entry name" value="APH"/>
    <property type="match status" value="1"/>
</dbReference>
<evidence type="ECO:0000259" key="11">
    <source>
        <dbReference type="Pfam" id="PF01636"/>
    </source>
</evidence>
<evidence type="ECO:0000256" key="9">
    <source>
        <dbReference type="ARBA" id="ARBA00022842"/>
    </source>
</evidence>
<dbReference type="Pfam" id="PF02367">
    <property type="entry name" value="TsaE"/>
    <property type="match status" value="1"/>
</dbReference>
<dbReference type="Proteomes" id="UP001241603">
    <property type="component" value="Unassembled WGS sequence"/>
</dbReference>
<evidence type="ECO:0000256" key="8">
    <source>
        <dbReference type="ARBA" id="ARBA00022840"/>
    </source>
</evidence>
<feature type="domain" description="Aminoglycoside phosphotransferase" evidence="11">
    <location>
        <begin position="172"/>
        <end position="418"/>
    </location>
</feature>
<gene>
    <name evidence="12" type="ORF">QO014_001895</name>
</gene>
<reference evidence="12 13" key="1">
    <citation type="submission" date="2023-07" db="EMBL/GenBank/DDBJ databases">
        <title>Genomic Encyclopedia of Type Strains, Phase IV (KMG-IV): sequencing the most valuable type-strain genomes for metagenomic binning, comparative biology and taxonomic classification.</title>
        <authorList>
            <person name="Goeker M."/>
        </authorList>
    </citation>
    <scope>NUCLEOTIDE SEQUENCE [LARGE SCALE GENOMIC DNA]</scope>
    <source>
        <strain evidence="12 13">B6-8</strain>
    </source>
</reference>
<comment type="similarity">
    <text evidence="2">Belongs to the TsaE family.</text>
</comment>
<keyword evidence="8" id="KW-0067">ATP-binding</keyword>
<protein>
    <recommendedName>
        <fullName evidence="3">tRNA threonylcarbamoyladenosine biosynthesis protein TsaE</fullName>
    </recommendedName>
    <alternativeName>
        <fullName evidence="10">t(6)A37 threonylcarbamoyladenosine biosynthesis protein TsaE</fullName>
    </alternativeName>
</protein>
<keyword evidence="12" id="KW-0808">Transferase</keyword>
<accession>A0ABU0H5B6</accession>
<evidence type="ECO:0000256" key="2">
    <source>
        <dbReference type="ARBA" id="ARBA00007599"/>
    </source>
</evidence>